<dbReference type="Proteomes" id="UP000072421">
    <property type="component" value="Chromosome"/>
</dbReference>
<keyword evidence="1" id="KW-0732">Signal</keyword>
<dbReference type="PANTHER" id="PTHR34823">
    <property type="entry name" value="GLCNAC-BINDING PROTEIN A"/>
    <property type="match status" value="1"/>
</dbReference>
<dbReference type="PANTHER" id="PTHR34823:SF1">
    <property type="entry name" value="CHITIN-BINDING TYPE-4 DOMAIN-CONTAINING PROTEIN"/>
    <property type="match status" value="1"/>
</dbReference>
<dbReference type="Pfam" id="PF03067">
    <property type="entry name" value="LPMO_10"/>
    <property type="match status" value="1"/>
</dbReference>
<reference evidence="3 4" key="1">
    <citation type="submission" date="2015-11" db="EMBL/GenBank/DDBJ databases">
        <title>Exploring the genomic traits of fungus-feeding bacterial genus Collimonas.</title>
        <authorList>
            <person name="Song C."/>
            <person name="Schmidt R."/>
            <person name="de Jager V."/>
            <person name="Krzyzanowska D."/>
            <person name="Jongedijk E."/>
            <person name="Cankar K."/>
            <person name="Beekwilder J."/>
            <person name="van Veen A."/>
            <person name="de Boer W."/>
            <person name="van Veen J.A."/>
            <person name="Garbeva P."/>
        </authorList>
    </citation>
    <scope>NUCLEOTIDE SEQUENCE [LARGE SCALE GENOMIC DNA]</scope>
    <source>
        <strain evidence="3 4">Ter6</strain>
    </source>
</reference>
<dbReference type="InterPro" id="IPR004302">
    <property type="entry name" value="Cellulose/chitin-bd_N"/>
</dbReference>
<name>A0A127PCW4_9BURK</name>
<evidence type="ECO:0000256" key="1">
    <source>
        <dbReference type="ARBA" id="ARBA00022729"/>
    </source>
</evidence>
<dbReference type="Gene3D" id="2.70.50.50">
    <property type="entry name" value="chitin-binding protein cbp21"/>
    <property type="match status" value="1"/>
</dbReference>
<accession>A0A127PCW4</accession>
<dbReference type="EMBL" id="CP013232">
    <property type="protein sequence ID" value="AMO95669.1"/>
    <property type="molecule type" value="Genomic_DNA"/>
</dbReference>
<dbReference type="AlphaFoldDB" id="A0A127PCW4"/>
<gene>
    <name evidence="3" type="primary">cbp</name>
    <name evidence="3" type="ORF">CFter6_3013</name>
</gene>
<protein>
    <submittedName>
        <fullName evidence="3">CBP21</fullName>
    </submittedName>
</protein>
<dbReference type="InterPro" id="IPR051024">
    <property type="entry name" value="GlcNAc_Chitin_IntDeg"/>
</dbReference>
<evidence type="ECO:0000313" key="3">
    <source>
        <dbReference type="EMBL" id="AMO95669.1"/>
    </source>
</evidence>
<evidence type="ECO:0000313" key="4">
    <source>
        <dbReference type="Proteomes" id="UP000072421"/>
    </source>
</evidence>
<dbReference type="SUPFAM" id="SSF81296">
    <property type="entry name" value="E set domains"/>
    <property type="match status" value="1"/>
</dbReference>
<evidence type="ECO:0000259" key="2">
    <source>
        <dbReference type="Pfam" id="PF03067"/>
    </source>
</evidence>
<proteinExistence type="predicted"/>
<sequence length="115" mass="12925">MKAGQNDFTWYFTAGHMTQDWRYYITRQGWNPNQKLSRASFDLQPFCVIKGGFAPVSNTHVKHSCTIPAGRSGYHVILSTWNIADTGNAFYQVIDAELPAAAAVNPQKVMINPFQ</sequence>
<dbReference type="InterPro" id="IPR014756">
    <property type="entry name" value="Ig_E-set"/>
</dbReference>
<dbReference type="PATRIC" id="fig|158899.10.peg.3006"/>
<feature type="domain" description="Chitin-binding type-4" evidence="2">
    <location>
        <begin position="2"/>
        <end position="95"/>
    </location>
</feature>
<dbReference type="CDD" id="cd21177">
    <property type="entry name" value="LPMO_AA10"/>
    <property type="match status" value="1"/>
</dbReference>
<organism evidence="3">
    <name type="scientific">Collimonas fungivorans</name>
    <dbReference type="NCBI Taxonomy" id="158899"/>
    <lineage>
        <taxon>Bacteria</taxon>
        <taxon>Pseudomonadati</taxon>
        <taxon>Pseudomonadota</taxon>
        <taxon>Betaproteobacteria</taxon>
        <taxon>Burkholderiales</taxon>
        <taxon>Oxalobacteraceae</taxon>
        <taxon>Collimonas</taxon>
    </lineage>
</organism>